<proteinExistence type="predicted"/>
<keyword evidence="2" id="KW-1185">Reference proteome</keyword>
<dbReference type="RefSeq" id="WP_368780809.1">
    <property type="nucleotide sequence ID" value="NZ_CP162940.1"/>
</dbReference>
<dbReference type="EMBL" id="JBDXSU010000026">
    <property type="protein sequence ID" value="MFB5192707.1"/>
    <property type="molecule type" value="Genomic_DNA"/>
</dbReference>
<comment type="caution">
    <text evidence="1">The sequence shown here is derived from an EMBL/GenBank/DDBJ whole genome shotgun (WGS) entry which is preliminary data.</text>
</comment>
<evidence type="ECO:0000313" key="2">
    <source>
        <dbReference type="Proteomes" id="UP001579974"/>
    </source>
</evidence>
<dbReference type="Proteomes" id="UP001579974">
    <property type="component" value="Unassembled WGS sequence"/>
</dbReference>
<accession>A0ABV5AM08</accession>
<organism evidence="1 2">
    <name type="scientific">Alicyclobacillus fastidiosus</name>
    <dbReference type="NCBI Taxonomy" id="392011"/>
    <lineage>
        <taxon>Bacteria</taxon>
        <taxon>Bacillati</taxon>
        <taxon>Bacillota</taxon>
        <taxon>Bacilli</taxon>
        <taxon>Bacillales</taxon>
        <taxon>Alicyclobacillaceae</taxon>
        <taxon>Alicyclobacillus</taxon>
    </lineage>
</organism>
<name>A0ABV5AM08_9BACL</name>
<evidence type="ECO:0008006" key="3">
    <source>
        <dbReference type="Google" id="ProtNLM"/>
    </source>
</evidence>
<gene>
    <name evidence="1" type="ORF">KKP3000_001916</name>
</gene>
<evidence type="ECO:0000313" key="1">
    <source>
        <dbReference type="EMBL" id="MFB5192707.1"/>
    </source>
</evidence>
<reference evidence="1 2" key="1">
    <citation type="journal article" date="2024" name="Int. J. Mol. Sci.">
        <title>Exploration of Alicyclobacillus spp. Genome in Search of Antibiotic Resistance.</title>
        <authorList>
            <person name="Bucka-Kolendo J."/>
            <person name="Kiousi D.E."/>
            <person name="Dekowska A."/>
            <person name="Mikolajczuk-Szczyrba A."/>
            <person name="Karadedos D.M."/>
            <person name="Michael P."/>
            <person name="Galanis A."/>
            <person name="Sokolowska B."/>
        </authorList>
    </citation>
    <scope>NUCLEOTIDE SEQUENCE [LARGE SCALE GENOMIC DNA]</scope>
    <source>
        <strain evidence="1 2">KKP 3000</strain>
    </source>
</reference>
<sequence>MPEVKMFRIIPDRTVDNKRGHEFTRALHDYLFKPWHKRIRISAGRPLSELPAVWYVVRLTPKEITFHLATSAECETFLRQRVARYWERSAIMDEPLDRVNPLHTSAAELNYARHNIFALAADWREDTVPITSILNVVRDMKDGDEARVVIRISPYSRKAWQDWSDRAWDEFKKGKTPHRSVGGRFNLKQLAAGLDGQLQGMSELVGTIFDGSIAKEVDLSRKKRHKADVEKREIMQDGRLQRETMQKRNEPVFRTHIYVLSHSEDISRRQITLRALSNAFTELSGDNELKRREYGRLSTRGVDALNRWETFGHSVDNLMSCSETGKLFQLPTASLQDEFKDYLATIERRETGLNERLAKAKIAMGTVTHRGTTQAWGFPISNHDELCLPRVVIGGMGVGKTGSYGGNFGAGALACGFSVFSIDVAKDGLGEEIDIGARSLGVSSDKRIHLRFGEMAIRLDWPEASHGKYAANRLAGEVLNFFNLHGHEAGVETARLIRLAAKTLGIIGGSLYDMMMLFTDPKYRKNAVETVREARPDLYDEWQTFERLSDGMKGRVLEPVLNRLDMLLGDDYLRECFQCLEGIDFTQYMTGGYHVRIHVPKRELGAETTDILVDFLMSKIELAMFARAEEDQVPAFVIADEPHQFKSCAPRWERMAVESRKWRLGLIFMFHLWDQVPKTLTNSIKAAGPHYTIYTTSKQILRDLAEEIDPFTVEEALKTPRHYAINVIRAGGETVTPFISKMSAPPSEWKADRAENDATG</sequence>
<protein>
    <recommendedName>
        <fullName evidence="3">ATP-binding protein</fullName>
    </recommendedName>
</protein>